<keyword evidence="3" id="KW-0808">Transferase</keyword>
<evidence type="ECO:0000313" key="11">
    <source>
        <dbReference type="Proteomes" id="UP000499080"/>
    </source>
</evidence>
<comment type="caution">
    <text evidence="10">The sequence shown here is derived from an EMBL/GenBank/DDBJ whole genome shotgun (WGS) entry which is preliminary data.</text>
</comment>
<dbReference type="GO" id="GO:0004674">
    <property type="term" value="F:protein serine/threonine kinase activity"/>
    <property type="evidence" value="ECO:0007669"/>
    <property type="project" value="UniProtKB-KW"/>
</dbReference>
<dbReference type="InterPro" id="IPR011009">
    <property type="entry name" value="Kinase-like_dom_sf"/>
</dbReference>
<evidence type="ECO:0000256" key="5">
    <source>
        <dbReference type="ARBA" id="ARBA00022777"/>
    </source>
</evidence>
<dbReference type="PANTHER" id="PTHR24057">
    <property type="entry name" value="GLYCOGEN SYNTHASE KINASE-3 ALPHA"/>
    <property type="match status" value="1"/>
</dbReference>
<dbReference type="PROSITE" id="PS00107">
    <property type="entry name" value="PROTEIN_KINASE_ATP"/>
    <property type="match status" value="1"/>
</dbReference>
<dbReference type="OrthoDB" id="6431554at2759"/>
<evidence type="ECO:0000256" key="7">
    <source>
        <dbReference type="PROSITE-ProRule" id="PRU10141"/>
    </source>
</evidence>
<evidence type="ECO:0000259" key="9">
    <source>
        <dbReference type="PROSITE" id="PS50011"/>
    </source>
</evidence>
<keyword evidence="11" id="KW-1185">Reference proteome</keyword>
<dbReference type="GO" id="GO:0005737">
    <property type="term" value="C:cytoplasm"/>
    <property type="evidence" value="ECO:0007669"/>
    <property type="project" value="TreeGrafter"/>
</dbReference>
<dbReference type="GO" id="GO:0005524">
    <property type="term" value="F:ATP binding"/>
    <property type="evidence" value="ECO:0007669"/>
    <property type="project" value="UniProtKB-UniRule"/>
</dbReference>
<feature type="binding site" evidence="7">
    <location>
        <position position="69"/>
    </location>
    <ligand>
        <name>ATP</name>
        <dbReference type="ChEBI" id="CHEBI:30616"/>
    </ligand>
</feature>
<evidence type="ECO:0000256" key="6">
    <source>
        <dbReference type="ARBA" id="ARBA00022840"/>
    </source>
</evidence>
<comment type="similarity">
    <text evidence="1">Belongs to the protein kinase superfamily. CMGC Ser/Thr protein kinase family. GSK-3 subfamily.</text>
</comment>
<sequence length="192" mass="22240">MSFERIEILYSYLYADLGRHRDIKQVDPRTIGLLETQFGYTDPKLLGKGSFGTVIRFQRLEGGEDIAIKCLSPKDVREGERKLWIKLRHPNLVTLLDANVCWPLNVVCFEMRAFPKDLMTAVQENEYLKSPLALQQLKIWLYQVLCGLNFLHNTELCHLDLKPDNVLISRWTARAMIGDFSCLSQKPSKIKR</sequence>
<dbReference type="PANTHER" id="PTHR24057:SF0">
    <property type="entry name" value="PROTEIN KINASE SHAGGY-RELATED"/>
    <property type="match status" value="1"/>
</dbReference>
<dbReference type="Gene3D" id="3.30.200.20">
    <property type="entry name" value="Phosphorylase Kinase, domain 1"/>
    <property type="match status" value="1"/>
</dbReference>
<evidence type="ECO:0000256" key="1">
    <source>
        <dbReference type="ARBA" id="ARBA00005527"/>
    </source>
</evidence>
<gene>
    <name evidence="10" type="ORF">AVEN_11375_1</name>
</gene>
<keyword evidence="5" id="KW-0418">Kinase</keyword>
<keyword evidence="2 8" id="KW-0723">Serine/threonine-protein kinase</keyword>
<dbReference type="SMART" id="SM00220">
    <property type="entry name" value="S_TKc"/>
    <property type="match status" value="1"/>
</dbReference>
<dbReference type="CDD" id="cd00180">
    <property type="entry name" value="PKc"/>
    <property type="match status" value="1"/>
</dbReference>
<dbReference type="Pfam" id="PF00069">
    <property type="entry name" value="Pkinase"/>
    <property type="match status" value="1"/>
</dbReference>
<dbReference type="InterPro" id="IPR008271">
    <property type="entry name" value="Ser/Thr_kinase_AS"/>
</dbReference>
<dbReference type="PROSITE" id="PS00108">
    <property type="entry name" value="PROTEIN_KINASE_ST"/>
    <property type="match status" value="1"/>
</dbReference>
<dbReference type="InterPro" id="IPR017441">
    <property type="entry name" value="Protein_kinase_ATP_BS"/>
</dbReference>
<evidence type="ECO:0000256" key="4">
    <source>
        <dbReference type="ARBA" id="ARBA00022741"/>
    </source>
</evidence>
<organism evidence="10 11">
    <name type="scientific">Araneus ventricosus</name>
    <name type="common">Orbweaver spider</name>
    <name type="synonym">Epeira ventricosa</name>
    <dbReference type="NCBI Taxonomy" id="182803"/>
    <lineage>
        <taxon>Eukaryota</taxon>
        <taxon>Metazoa</taxon>
        <taxon>Ecdysozoa</taxon>
        <taxon>Arthropoda</taxon>
        <taxon>Chelicerata</taxon>
        <taxon>Arachnida</taxon>
        <taxon>Araneae</taxon>
        <taxon>Araneomorphae</taxon>
        <taxon>Entelegynae</taxon>
        <taxon>Araneoidea</taxon>
        <taxon>Araneidae</taxon>
        <taxon>Araneus</taxon>
    </lineage>
</organism>
<dbReference type="GO" id="GO:0007165">
    <property type="term" value="P:signal transduction"/>
    <property type="evidence" value="ECO:0007669"/>
    <property type="project" value="TreeGrafter"/>
</dbReference>
<accession>A0A4Y2IN76</accession>
<evidence type="ECO:0000313" key="10">
    <source>
        <dbReference type="EMBL" id="GBM78649.1"/>
    </source>
</evidence>
<evidence type="ECO:0000256" key="3">
    <source>
        <dbReference type="ARBA" id="ARBA00022679"/>
    </source>
</evidence>
<feature type="domain" description="Protein kinase" evidence="9">
    <location>
        <begin position="40"/>
        <end position="192"/>
    </location>
</feature>
<dbReference type="InterPro" id="IPR050591">
    <property type="entry name" value="GSK-3"/>
</dbReference>
<dbReference type="AlphaFoldDB" id="A0A4Y2IN76"/>
<dbReference type="GO" id="GO:0005634">
    <property type="term" value="C:nucleus"/>
    <property type="evidence" value="ECO:0007669"/>
    <property type="project" value="TreeGrafter"/>
</dbReference>
<dbReference type="Gene3D" id="1.10.510.10">
    <property type="entry name" value="Transferase(Phosphotransferase) domain 1"/>
    <property type="match status" value="1"/>
</dbReference>
<dbReference type="PROSITE" id="PS50011">
    <property type="entry name" value="PROTEIN_KINASE_DOM"/>
    <property type="match status" value="1"/>
</dbReference>
<name>A0A4Y2IN76_ARAVE</name>
<dbReference type="Proteomes" id="UP000499080">
    <property type="component" value="Unassembled WGS sequence"/>
</dbReference>
<evidence type="ECO:0000256" key="2">
    <source>
        <dbReference type="ARBA" id="ARBA00022527"/>
    </source>
</evidence>
<dbReference type="EMBL" id="BGPR01186519">
    <property type="protein sequence ID" value="GBM78649.1"/>
    <property type="molecule type" value="Genomic_DNA"/>
</dbReference>
<reference evidence="10 11" key="1">
    <citation type="journal article" date="2019" name="Sci. Rep.">
        <title>Orb-weaving spider Araneus ventricosus genome elucidates the spidroin gene catalogue.</title>
        <authorList>
            <person name="Kono N."/>
            <person name="Nakamura H."/>
            <person name="Ohtoshi R."/>
            <person name="Moran D.A.P."/>
            <person name="Shinohara A."/>
            <person name="Yoshida Y."/>
            <person name="Fujiwara M."/>
            <person name="Mori M."/>
            <person name="Tomita M."/>
            <person name="Arakawa K."/>
        </authorList>
    </citation>
    <scope>NUCLEOTIDE SEQUENCE [LARGE SCALE GENOMIC DNA]</scope>
</reference>
<keyword evidence="6 7" id="KW-0067">ATP-binding</keyword>
<dbReference type="SUPFAM" id="SSF56112">
    <property type="entry name" value="Protein kinase-like (PK-like)"/>
    <property type="match status" value="1"/>
</dbReference>
<keyword evidence="4 7" id="KW-0547">Nucleotide-binding</keyword>
<protein>
    <recommendedName>
        <fullName evidence="9">Protein kinase domain-containing protein</fullName>
    </recommendedName>
</protein>
<evidence type="ECO:0000256" key="8">
    <source>
        <dbReference type="RuleBase" id="RU000304"/>
    </source>
</evidence>
<dbReference type="GO" id="GO:0030154">
    <property type="term" value="P:cell differentiation"/>
    <property type="evidence" value="ECO:0007669"/>
    <property type="project" value="TreeGrafter"/>
</dbReference>
<proteinExistence type="inferred from homology"/>
<dbReference type="InterPro" id="IPR000719">
    <property type="entry name" value="Prot_kinase_dom"/>
</dbReference>